<dbReference type="EC" id="3.-.-.-" evidence="2"/>
<accession>A0ABW4LIX9</accession>
<name>A0ABW4LIX9_9MICO</name>
<gene>
    <name evidence="2" type="ORF">ACFSBI_14685</name>
</gene>
<proteinExistence type="predicted"/>
<dbReference type="PANTHER" id="PTHR43283:SF7">
    <property type="entry name" value="BETA-LACTAMASE-RELATED DOMAIN-CONTAINING PROTEIN"/>
    <property type="match status" value="1"/>
</dbReference>
<dbReference type="Proteomes" id="UP001597347">
    <property type="component" value="Unassembled WGS sequence"/>
</dbReference>
<reference evidence="3" key="1">
    <citation type="journal article" date="2019" name="Int. J. Syst. Evol. Microbiol.">
        <title>The Global Catalogue of Microorganisms (GCM) 10K type strain sequencing project: providing services to taxonomists for standard genome sequencing and annotation.</title>
        <authorList>
            <consortium name="The Broad Institute Genomics Platform"/>
            <consortium name="The Broad Institute Genome Sequencing Center for Infectious Disease"/>
            <person name="Wu L."/>
            <person name="Ma J."/>
        </authorList>
    </citation>
    <scope>NUCLEOTIDE SEQUENCE [LARGE SCALE GENOMIC DNA]</scope>
    <source>
        <strain evidence="3">CGMCC 1.12471</strain>
    </source>
</reference>
<organism evidence="2 3">
    <name type="scientific">Amnibacterium endophyticum</name>
    <dbReference type="NCBI Taxonomy" id="2109337"/>
    <lineage>
        <taxon>Bacteria</taxon>
        <taxon>Bacillati</taxon>
        <taxon>Actinomycetota</taxon>
        <taxon>Actinomycetes</taxon>
        <taxon>Micrococcales</taxon>
        <taxon>Microbacteriaceae</taxon>
        <taxon>Amnibacterium</taxon>
    </lineage>
</organism>
<protein>
    <submittedName>
        <fullName evidence="2">Serine hydrolase domain-containing protein</fullName>
        <ecNumber evidence="2">3.-.-.-</ecNumber>
    </submittedName>
</protein>
<dbReference type="EMBL" id="JBHUEA010000028">
    <property type="protein sequence ID" value="MFD1722800.1"/>
    <property type="molecule type" value="Genomic_DNA"/>
</dbReference>
<keyword evidence="3" id="KW-1185">Reference proteome</keyword>
<comment type="caution">
    <text evidence="2">The sequence shown here is derived from an EMBL/GenBank/DDBJ whole genome shotgun (WGS) entry which is preliminary data.</text>
</comment>
<dbReference type="GO" id="GO:0016787">
    <property type="term" value="F:hydrolase activity"/>
    <property type="evidence" value="ECO:0007669"/>
    <property type="project" value="UniProtKB-KW"/>
</dbReference>
<keyword evidence="2" id="KW-0378">Hydrolase</keyword>
<sequence>MPTSLPRSTPSAEGVDAEAFGRFVDALEAAQDIDPHSVMLVVHGKVVAEGWWAPYTAERLHLLYSLSKTFMSTAAGFAVAEGLLGLDDAVADHFPAFRDELPERSRRIRVRDALAMASGHHQDMIQAAVMTDPAEPVRGFLLHEPESEPGTVFAYNQPANYTVAAIVQQAAGTDLVGYLRPRLLDPLGIGPVSWQQVPEGRSIGFSGLHATTEAIAKLGLLHLRDGVWEGEQLLPAGWAEATRTRHIGTDAETNVDWAQGYGYQVWMARHGYRGDGAYGQFCVILPEQDAVLVTTMATDDMQQVLDAAWQHVLPALGGGGTAEADDALAARLGGLALEPSAGEPAIERPPVTTWRGDVAAELQEDGRVRLSDGVTALLLPIGGDGWTVVDDDTAASPVAVSGGWRGDVLHLDVLFLESPHRMDVQLAPDGTATATFRTQPLVLGASTPLLAHRAPLPLG</sequence>
<dbReference type="PANTHER" id="PTHR43283">
    <property type="entry name" value="BETA-LACTAMASE-RELATED"/>
    <property type="match status" value="1"/>
</dbReference>
<dbReference type="Pfam" id="PF00144">
    <property type="entry name" value="Beta-lactamase"/>
    <property type="match status" value="1"/>
</dbReference>
<dbReference type="Gene3D" id="3.40.710.10">
    <property type="entry name" value="DD-peptidase/beta-lactamase superfamily"/>
    <property type="match status" value="1"/>
</dbReference>
<dbReference type="RefSeq" id="WP_377936223.1">
    <property type="nucleotide sequence ID" value="NZ_JBHUEA010000028.1"/>
</dbReference>
<evidence type="ECO:0000313" key="3">
    <source>
        <dbReference type="Proteomes" id="UP001597347"/>
    </source>
</evidence>
<dbReference type="SUPFAM" id="SSF56601">
    <property type="entry name" value="beta-lactamase/transpeptidase-like"/>
    <property type="match status" value="1"/>
</dbReference>
<evidence type="ECO:0000259" key="1">
    <source>
        <dbReference type="Pfam" id="PF00144"/>
    </source>
</evidence>
<evidence type="ECO:0000313" key="2">
    <source>
        <dbReference type="EMBL" id="MFD1722800.1"/>
    </source>
</evidence>
<dbReference type="InterPro" id="IPR012338">
    <property type="entry name" value="Beta-lactam/transpept-like"/>
</dbReference>
<dbReference type="InterPro" id="IPR001466">
    <property type="entry name" value="Beta-lactam-related"/>
</dbReference>
<dbReference type="InterPro" id="IPR050789">
    <property type="entry name" value="Diverse_Enzym_Activities"/>
</dbReference>
<feature type="domain" description="Beta-lactamase-related" evidence="1">
    <location>
        <begin position="23"/>
        <end position="307"/>
    </location>
</feature>